<proteinExistence type="predicted"/>
<dbReference type="AlphaFoldDB" id="W2MPG0"/>
<accession>W2MPG0</accession>
<name>W2MPG0_PHYNI</name>
<gene>
    <name evidence="1" type="ORF">L914_15391</name>
</gene>
<sequence length="62" mass="7012">MMDLGDSSGAVLDLRFLAGPQSQSPKQLSDHRSMPTDYQVGHLLDDPDDLYWLATEQLRLCY</sequence>
<protein>
    <submittedName>
        <fullName evidence="1">Uncharacterized protein</fullName>
    </submittedName>
</protein>
<dbReference type="Proteomes" id="UP000054532">
    <property type="component" value="Unassembled WGS sequence"/>
</dbReference>
<dbReference type="EMBL" id="KI694908">
    <property type="protein sequence ID" value="ETM38246.1"/>
    <property type="molecule type" value="Genomic_DNA"/>
</dbReference>
<organism evidence="1">
    <name type="scientific">Phytophthora nicotianae</name>
    <name type="common">Potato buckeye rot agent</name>
    <name type="synonym">Phytophthora parasitica</name>
    <dbReference type="NCBI Taxonomy" id="4792"/>
    <lineage>
        <taxon>Eukaryota</taxon>
        <taxon>Sar</taxon>
        <taxon>Stramenopiles</taxon>
        <taxon>Oomycota</taxon>
        <taxon>Peronosporomycetes</taxon>
        <taxon>Peronosporales</taxon>
        <taxon>Peronosporaceae</taxon>
        <taxon>Phytophthora</taxon>
    </lineage>
</organism>
<evidence type="ECO:0000313" key="1">
    <source>
        <dbReference type="EMBL" id="ETM38246.1"/>
    </source>
</evidence>
<reference evidence="1" key="1">
    <citation type="submission" date="2013-11" db="EMBL/GenBank/DDBJ databases">
        <title>The Genome Sequence of Phytophthora parasitica IAC_01/95.</title>
        <authorList>
            <consortium name="The Broad Institute Genomics Platform"/>
            <person name="Russ C."/>
            <person name="Tyler B."/>
            <person name="Panabieres F."/>
            <person name="Shan W."/>
            <person name="Tripathy S."/>
            <person name="Grunwald N."/>
            <person name="Machado M."/>
            <person name="Johnson C.S."/>
            <person name="Arredondo F."/>
            <person name="Hong C."/>
            <person name="Coffey M."/>
            <person name="Young S.K."/>
            <person name="Zeng Q."/>
            <person name="Gargeya S."/>
            <person name="Fitzgerald M."/>
            <person name="Abouelleil A."/>
            <person name="Alvarado L."/>
            <person name="Chapman S.B."/>
            <person name="Gainer-Dewar J."/>
            <person name="Goldberg J."/>
            <person name="Griggs A."/>
            <person name="Gujja S."/>
            <person name="Hansen M."/>
            <person name="Howarth C."/>
            <person name="Imamovic A."/>
            <person name="Ireland A."/>
            <person name="Larimer J."/>
            <person name="McCowan C."/>
            <person name="Murphy C."/>
            <person name="Pearson M."/>
            <person name="Poon T.W."/>
            <person name="Priest M."/>
            <person name="Roberts A."/>
            <person name="Saif S."/>
            <person name="Shea T."/>
            <person name="Sykes S."/>
            <person name="Wortman J."/>
            <person name="Nusbaum C."/>
            <person name="Birren B."/>
        </authorList>
    </citation>
    <scope>NUCLEOTIDE SEQUENCE [LARGE SCALE GENOMIC DNA]</scope>
    <source>
        <strain evidence="1">IAC_01/95</strain>
    </source>
</reference>